<dbReference type="RefSeq" id="WP_091843569.1">
    <property type="nucleotide sequence ID" value="NZ_FOAN01000019.1"/>
</dbReference>
<dbReference type="Proteomes" id="UP000199664">
    <property type="component" value="Unassembled WGS sequence"/>
</dbReference>
<accession>A0A1H8AGD0</accession>
<protein>
    <submittedName>
        <fullName evidence="1">Uncharacterized protein</fullName>
    </submittedName>
</protein>
<dbReference type="STRING" id="1036779.SAMN04515666_11953"/>
<organism evidence="1 2">
    <name type="scientific">Bosea lupini</name>
    <dbReference type="NCBI Taxonomy" id="1036779"/>
    <lineage>
        <taxon>Bacteria</taxon>
        <taxon>Pseudomonadati</taxon>
        <taxon>Pseudomonadota</taxon>
        <taxon>Alphaproteobacteria</taxon>
        <taxon>Hyphomicrobiales</taxon>
        <taxon>Boseaceae</taxon>
        <taxon>Bosea</taxon>
    </lineage>
</organism>
<name>A0A1H8AGD0_9HYPH</name>
<gene>
    <name evidence="1" type="ORF">SAMN04515666_11953</name>
</gene>
<sequence length="189" mass="19741">MSAPFTPGLPPAGASSAFIGRDAHGNVYLLRWHETNGWEALGWVGAGKAAMPALRHPAGQDQGLIVGHARAPGVAMAADDWSYAFDGSTLRDRFGGSFMASEPDANGNVSVLISQADAHAIVAALGKPGAEDVELAVLHLRQQLERRMQAAVVNADCMNVPVDEVLSDATLAVRYAELSTLLAGQEAGQ</sequence>
<evidence type="ECO:0000313" key="2">
    <source>
        <dbReference type="Proteomes" id="UP000199664"/>
    </source>
</evidence>
<dbReference type="AlphaFoldDB" id="A0A1H8AGD0"/>
<keyword evidence="2" id="KW-1185">Reference proteome</keyword>
<proteinExistence type="predicted"/>
<dbReference type="OrthoDB" id="8164081at2"/>
<dbReference type="EMBL" id="FOAN01000019">
    <property type="protein sequence ID" value="SEM69872.1"/>
    <property type="molecule type" value="Genomic_DNA"/>
</dbReference>
<reference evidence="2" key="1">
    <citation type="submission" date="2016-10" db="EMBL/GenBank/DDBJ databases">
        <authorList>
            <person name="Varghese N."/>
            <person name="Submissions S."/>
        </authorList>
    </citation>
    <scope>NUCLEOTIDE SEQUENCE [LARGE SCALE GENOMIC DNA]</scope>
    <source>
        <strain evidence="2">LMG 26383,CCUG 61248,R- 45681</strain>
    </source>
</reference>
<evidence type="ECO:0000313" key="1">
    <source>
        <dbReference type="EMBL" id="SEM69872.1"/>
    </source>
</evidence>